<organism evidence="1 2">
    <name type="scientific">Pistacia atlantica</name>
    <dbReference type="NCBI Taxonomy" id="434234"/>
    <lineage>
        <taxon>Eukaryota</taxon>
        <taxon>Viridiplantae</taxon>
        <taxon>Streptophyta</taxon>
        <taxon>Embryophyta</taxon>
        <taxon>Tracheophyta</taxon>
        <taxon>Spermatophyta</taxon>
        <taxon>Magnoliopsida</taxon>
        <taxon>eudicotyledons</taxon>
        <taxon>Gunneridae</taxon>
        <taxon>Pentapetalae</taxon>
        <taxon>rosids</taxon>
        <taxon>malvids</taxon>
        <taxon>Sapindales</taxon>
        <taxon>Anacardiaceae</taxon>
        <taxon>Pistacia</taxon>
    </lineage>
</organism>
<accession>A0ACC1BAK7</accession>
<reference evidence="2" key="1">
    <citation type="journal article" date="2023" name="G3 (Bethesda)">
        <title>Genome assembly and association tests identify interacting loci associated with vigor, precocity, and sex in interspecific pistachio rootstocks.</title>
        <authorList>
            <person name="Palmer W."/>
            <person name="Jacygrad E."/>
            <person name="Sagayaradj S."/>
            <person name="Cavanaugh K."/>
            <person name="Han R."/>
            <person name="Bertier L."/>
            <person name="Beede B."/>
            <person name="Kafkas S."/>
            <person name="Golino D."/>
            <person name="Preece J."/>
            <person name="Michelmore R."/>
        </authorList>
    </citation>
    <scope>NUCLEOTIDE SEQUENCE [LARGE SCALE GENOMIC DNA]</scope>
</reference>
<evidence type="ECO:0000313" key="1">
    <source>
        <dbReference type="EMBL" id="KAJ0095984.1"/>
    </source>
</evidence>
<gene>
    <name evidence="1" type="ORF">Patl1_16118</name>
</gene>
<evidence type="ECO:0000313" key="2">
    <source>
        <dbReference type="Proteomes" id="UP001164250"/>
    </source>
</evidence>
<protein>
    <submittedName>
        <fullName evidence="1">Uncharacterized protein</fullName>
    </submittedName>
</protein>
<comment type="caution">
    <text evidence="1">The sequence shown here is derived from an EMBL/GenBank/DDBJ whole genome shotgun (WGS) entry which is preliminary data.</text>
</comment>
<keyword evidence="2" id="KW-1185">Reference proteome</keyword>
<name>A0ACC1BAK7_9ROSI</name>
<dbReference type="Proteomes" id="UP001164250">
    <property type="component" value="Chromosome 6"/>
</dbReference>
<proteinExistence type="predicted"/>
<sequence length="331" mass="37301">MLVLKTPNVAIELVVERGDVPGSKHENVLLANECNPLSFSTSNIDRLKSGFEDYVLRSGNSLLRKYESCFATSPNSISLSLREQLKVGSGVACCSESHKSPSLLMEVVIIISELSETISPCFRACSAKTEVLYFEDFSPCSIYQSSLSALTTIDWKSYGLVLRRAVDQGGNVMLEWENLPPHIHIFMFKWPLLRQKTQPDRKLVKRAIKLALEDLKEKNAGMLLSAHTLKIRSYAPDLARTIAGLILTSNDSEFQQECYSLLGLQSQDNEGEFVQDCIKEKIISVIETNDRKPQRSKEIAPCLFEDDCLQEPNFDDEEYDEGEHIFSSLDY</sequence>
<dbReference type="EMBL" id="CM047902">
    <property type="protein sequence ID" value="KAJ0095984.1"/>
    <property type="molecule type" value="Genomic_DNA"/>
</dbReference>